<sequence>MYTKACNLLGVRHIPHIIRDVIRSYEAEGCLVTVNMFREVLKLCKEAQLADVALWVLRKMQYSFNLHADTVMYNVKVMRVHGCSPNLVILSAILDPFTS</sequence>
<organism evidence="1 2">
    <name type="scientific">Cajanus cajan</name>
    <name type="common">Pigeon pea</name>
    <name type="synonym">Cajanus indicus</name>
    <dbReference type="NCBI Taxonomy" id="3821"/>
    <lineage>
        <taxon>Eukaryota</taxon>
        <taxon>Viridiplantae</taxon>
        <taxon>Streptophyta</taxon>
        <taxon>Embryophyta</taxon>
        <taxon>Tracheophyta</taxon>
        <taxon>Spermatophyta</taxon>
        <taxon>Magnoliopsida</taxon>
        <taxon>eudicotyledons</taxon>
        <taxon>Gunneridae</taxon>
        <taxon>Pentapetalae</taxon>
        <taxon>rosids</taxon>
        <taxon>fabids</taxon>
        <taxon>Fabales</taxon>
        <taxon>Fabaceae</taxon>
        <taxon>Papilionoideae</taxon>
        <taxon>50 kb inversion clade</taxon>
        <taxon>NPAAA clade</taxon>
        <taxon>indigoferoid/millettioid clade</taxon>
        <taxon>Phaseoleae</taxon>
        <taxon>Cajanus</taxon>
    </lineage>
</organism>
<gene>
    <name evidence="1" type="ORF">KK1_005405</name>
</gene>
<reference evidence="1 2" key="1">
    <citation type="journal article" date="2012" name="Nat. Biotechnol.">
        <title>Draft genome sequence of pigeonpea (Cajanus cajan), an orphan legume crop of resource-poor farmers.</title>
        <authorList>
            <person name="Varshney R.K."/>
            <person name="Chen W."/>
            <person name="Li Y."/>
            <person name="Bharti A.K."/>
            <person name="Saxena R.K."/>
            <person name="Schlueter J.A."/>
            <person name="Donoghue M.T."/>
            <person name="Azam S."/>
            <person name="Fan G."/>
            <person name="Whaley A.M."/>
            <person name="Farmer A.D."/>
            <person name="Sheridan J."/>
            <person name="Iwata A."/>
            <person name="Tuteja R."/>
            <person name="Penmetsa R.V."/>
            <person name="Wu W."/>
            <person name="Upadhyaya H.D."/>
            <person name="Yang S.P."/>
            <person name="Shah T."/>
            <person name="Saxena K.B."/>
            <person name="Michael T."/>
            <person name="McCombie W.R."/>
            <person name="Yang B."/>
            <person name="Zhang G."/>
            <person name="Yang H."/>
            <person name="Wang J."/>
            <person name="Spillane C."/>
            <person name="Cook D.R."/>
            <person name="May G.D."/>
            <person name="Xu X."/>
            <person name="Jackson S.A."/>
        </authorList>
    </citation>
    <scope>NUCLEOTIDE SEQUENCE [LARGE SCALE GENOMIC DNA]</scope>
    <source>
        <strain evidence="2">cv. Asha</strain>
    </source>
</reference>
<dbReference type="AlphaFoldDB" id="A0A151U0F3"/>
<dbReference type="Proteomes" id="UP000075243">
    <property type="component" value="Chromosome 2"/>
</dbReference>
<keyword evidence="2" id="KW-1185">Reference proteome</keyword>
<evidence type="ECO:0000313" key="1">
    <source>
        <dbReference type="EMBL" id="KYP72803.1"/>
    </source>
</evidence>
<dbReference type="Gramene" id="C.cajan_05274.t">
    <property type="protein sequence ID" value="C.cajan_05274.t"/>
    <property type="gene ID" value="C.cajan_05274"/>
</dbReference>
<accession>A0A151U0F3</accession>
<evidence type="ECO:0000313" key="2">
    <source>
        <dbReference type="Proteomes" id="UP000075243"/>
    </source>
</evidence>
<dbReference type="EMBL" id="CM003604">
    <property type="protein sequence ID" value="KYP72803.1"/>
    <property type="molecule type" value="Genomic_DNA"/>
</dbReference>
<name>A0A151U0F3_CAJCA</name>
<proteinExistence type="predicted"/>
<protein>
    <submittedName>
        <fullName evidence="1">Pentatricopeptide repeat-containing protein At5g47360 family</fullName>
    </submittedName>
</protein>